<sequence>MMHEKELTKKEKINLGTKEIAKRIRKQLKKEFPDCKFSVRIKRYSGGSSITVSFMKADRKVKMDFDKIPQGWFNRYLDIRSIEDLRKLQNEDYHQLNQHTLKQEYGGHWCNGVFLTRQGHLLLKRVVQIADYYNYDDSDMMTDYYSVNFSFNIQLGKWDKPFIDGEGFKVDKQLEENIKQRQEQILA</sequence>
<gene>
    <name evidence="2" type="ORF">AKJ59_00630</name>
</gene>
<dbReference type="Pfam" id="PF18847">
    <property type="entry name" value="LPD29"/>
    <property type="match status" value="1"/>
</dbReference>
<feature type="domain" description="Large polyvalent protein associated" evidence="1">
    <location>
        <begin position="16"/>
        <end position="118"/>
    </location>
</feature>
<keyword evidence="3" id="KW-1185">Reference proteome</keyword>
<name>A0A133VQE9_9EURY</name>
<organism evidence="2 3">
    <name type="scientific">candidate division MSBL1 archaeon SCGC-AAA385M02</name>
    <dbReference type="NCBI Taxonomy" id="1698287"/>
    <lineage>
        <taxon>Archaea</taxon>
        <taxon>Methanobacteriati</taxon>
        <taxon>Methanobacteriota</taxon>
        <taxon>candidate division MSBL1</taxon>
    </lineage>
</organism>
<accession>A0A133VQE9</accession>
<protein>
    <recommendedName>
        <fullName evidence="1">Large polyvalent protein associated domain-containing protein</fullName>
    </recommendedName>
</protein>
<reference evidence="2 3" key="1">
    <citation type="journal article" date="2016" name="Sci. Rep.">
        <title>Metabolic traits of an uncultured archaeal lineage -MSBL1- from brine pools of the Red Sea.</title>
        <authorList>
            <person name="Mwirichia R."/>
            <person name="Alam I."/>
            <person name="Rashid M."/>
            <person name="Vinu M."/>
            <person name="Ba-Alawi W."/>
            <person name="Anthony Kamau A."/>
            <person name="Kamanda Ngugi D."/>
            <person name="Goker M."/>
            <person name="Klenk H.P."/>
            <person name="Bajic V."/>
            <person name="Stingl U."/>
        </authorList>
    </citation>
    <scope>NUCLEOTIDE SEQUENCE [LARGE SCALE GENOMIC DNA]</scope>
    <source>
        <strain evidence="2">SCGC-AAA385M02</strain>
    </source>
</reference>
<dbReference type="AlphaFoldDB" id="A0A133VQE9"/>
<dbReference type="InterPro" id="IPR041311">
    <property type="entry name" value="LPD29"/>
</dbReference>
<evidence type="ECO:0000313" key="3">
    <source>
        <dbReference type="Proteomes" id="UP000070248"/>
    </source>
</evidence>
<evidence type="ECO:0000313" key="2">
    <source>
        <dbReference type="EMBL" id="KXB08674.1"/>
    </source>
</evidence>
<evidence type="ECO:0000259" key="1">
    <source>
        <dbReference type="Pfam" id="PF18847"/>
    </source>
</evidence>
<comment type="caution">
    <text evidence="2">The sequence shown here is derived from an EMBL/GenBank/DDBJ whole genome shotgun (WGS) entry which is preliminary data.</text>
</comment>
<dbReference type="Proteomes" id="UP000070248">
    <property type="component" value="Unassembled WGS sequence"/>
</dbReference>
<dbReference type="EMBL" id="LHYL01000008">
    <property type="protein sequence ID" value="KXB08674.1"/>
    <property type="molecule type" value="Genomic_DNA"/>
</dbReference>
<proteinExistence type="predicted"/>